<dbReference type="PRINTS" id="PR00111">
    <property type="entry name" value="ABHYDROLASE"/>
</dbReference>
<feature type="domain" description="AB hydrolase-1" evidence="2">
    <location>
        <begin position="36"/>
        <end position="139"/>
    </location>
</feature>
<dbReference type="PANTHER" id="PTHR43798">
    <property type="entry name" value="MONOACYLGLYCEROL LIPASE"/>
    <property type="match status" value="1"/>
</dbReference>
<feature type="signal peptide" evidence="1">
    <location>
        <begin position="1"/>
        <end position="20"/>
    </location>
</feature>
<dbReference type="InterPro" id="IPR029058">
    <property type="entry name" value="AB_hydrolase_fold"/>
</dbReference>
<dbReference type="Proteomes" id="UP000243887">
    <property type="component" value="Unassembled WGS sequence"/>
</dbReference>
<keyword evidence="1" id="KW-0732">Signal</keyword>
<keyword evidence="4" id="KW-1185">Reference proteome</keyword>
<evidence type="ECO:0000259" key="2">
    <source>
        <dbReference type="Pfam" id="PF00561"/>
    </source>
</evidence>
<dbReference type="AlphaFoldDB" id="A0A1I3PIP5"/>
<protein>
    <submittedName>
        <fullName evidence="3">Pimeloyl-ACP methyl ester carboxylesterase</fullName>
    </submittedName>
</protein>
<proteinExistence type="predicted"/>
<evidence type="ECO:0000313" key="3">
    <source>
        <dbReference type="EMBL" id="SFJ21179.1"/>
    </source>
</evidence>
<dbReference type="EMBL" id="FORU01000004">
    <property type="protein sequence ID" value="SFJ21179.1"/>
    <property type="molecule type" value="Genomic_DNA"/>
</dbReference>
<dbReference type="SUPFAM" id="SSF53474">
    <property type="entry name" value="alpha/beta-Hydrolases"/>
    <property type="match status" value="1"/>
</dbReference>
<evidence type="ECO:0000256" key="1">
    <source>
        <dbReference type="SAM" id="SignalP"/>
    </source>
</evidence>
<dbReference type="STRING" id="1150112.SAMN04487893_104142"/>
<gene>
    <name evidence="3" type="ORF">SAMN04487893_104142</name>
</gene>
<dbReference type="Gene3D" id="3.40.50.1820">
    <property type="entry name" value="alpha/beta hydrolase"/>
    <property type="match status" value="1"/>
</dbReference>
<reference evidence="4" key="1">
    <citation type="submission" date="2016-10" db="EMBL/GenBank/DDBJ databases">
        <authorList>
            <person name="Varghese N."/>
            <person name="Submissions S."/>
        </authorList>
    </citation>
    <scope>NUCLEOTIDE SEQUENCE [LARGE SCALE GENOMIC DNA]</scope>
    <source>
        <strain evidence="4">DSM 26542</strain>
    </source>
</reference>
<sequence length="279" mass="31884">MMRNVLFIFTLVLFSFSAFSQEYSFSIEKHGEGKQILIFIPGFASSGKVWDETVQVLKEDYTCLILTMPGFAGVKPEENPSFEKWKSEIERFIREKNLMKPIVIGHSMGGVLAMAIASDYPDLLSKIVVVDALPCLAALSDPSFVSKENKDCSSMVSQIEAMKDEEFFQMQQVSVASMTTRKDKIDEIVDWGMNSDRKTFAKVFCDFINIDLRDRINSITIPTLVLLEPLFKNIQDSIVSQYKGLPHVELMYADKGLHFLMYDDSDWYLENLNEFIILE</sequence>
<organism evidence="3 4">
    <name type="scientific">Myroides guanonis</name>
    <dbReference type="NCBI Taxonomy" id="1150112"/>
    <lineage>
        <taxon>Bacteria</taxon>
        <taxon>Pseudomonadati</taxon>
        <taxon>Bacteroidota</taxon>
        <taxon>Flavobacteriia</taxon>
        <taxon>Flavobacteriales</taxon>
        <taxon>Flavobacteriaceae</taxon>
        <taxon>Myroides</taxon>
    </lineage>
</organism>
<dbReference type="RefSeq" id="WP_245753862.1">
    <property type="nucleotide sequence ID" value="NZ_FORU01000004.1"/>
</dbReference>
<dbReference type="InterPro" id="IPR050266">
    <property type="entry name" value="AB_hydrolase_sf"/>
</dbReference>
<name>A0A1I3PIP5_9FLAO</name>
<accession>A0A1I3PIP5</accession>
<dbReference type="Pfam" id="PF00561">
    <property type="entry name" value="Abhydrolase_1"/>
    <property type="match status" value="1"/>
</dbReference>
<evidence type="ECO:0000313" key="4">
    <source>
        <dbReference type="Proteomes" id="UP000243887"/>
    </source>
</evidence>
<dbReference type="InterPro" id="IPR000073">
    <property type="entry name" value="AB_hydrolase_1"/>
</dbReference>
<feature type="chain" id="PRO_5017235426" evidence="1">
    <location>
        <begin position="21"/>
        <end position="279"/>
    </location>
</feature>